<name>A0A1F4TN77_UNCSA</name>
<comment type="caution">
    <text evidence="1">The sequence shown here is derived from an EMBL/GenBank/DDBJ whole genome shotgun (WGS) entry which is preliminary data.</text>
</comment>
<organism evidence="1 2">
    <name type="scientific">candidate division WOR-1 bacterium RIFOXYC2_FULL_41_25</name>
    <dbReference type="NCBI Taxonomy" id="1802586"/>
    <lineage>
        <taxon>Bacteria</taxon>
        <taxon>Bacillati</taxon>
        <taxon>Saganbacteria</taxon>
    </lineage>
</organism>
<accession>A0A1F4TN77</accession>
<dbReference type="Proteomes" id="UP000177309">
    <property type="component" value="Unassembled WGS sequence"/>
</dbReference>
<evidence type="ECO:0000313" key="1">
    <source>
        <dbReference type="EMBL" id="OGC34158.1"/>
    </source>
</evidence>
<reference evidence="1 2" key="1">
    <citation type="journal article" date="2016" name="Nat. Commun.">
        <title>Thousands of microbial genomes shed light on interconnected biogeochemical processes in an aquifer system.</title>
        <authorList>
            <person name="Anantharaman K."/>
            <person name="Brown C.T."/>
            <person name="Hug L.A."/>
            <person name="Sharon I."/>
            <person name="Castelle C.J."/>
            <person name="Probst A.J."/>
            <person name="Thomas B.C."/>
            <person name="Singh A."/>
            <person name="Wilkins M.J."/>
            <person name="Karaoz U."/>
            <person name="Brodie E.L."/>
            <person name="Williams K.H."/>
            <person name="Hubbard S.S."/>
            <person name="Banfield J.F."/>
        </authorList>
    </citation>
    <scope>NUCLEOTIDE SEQUENCE [LARGE SCALE GENOMIC DNA]</scope>
</reference>
<proteinExistence type="predicted"/>
<gene>
    <name evidence="1" type="ORF">A2462_08010</name>
</gene>
<dbReference type="EMBL" id="MEUI01000021">
    <property type="protein sequence ID" value="OGC34158.1"/>
    <property type="molecule type" value="Genomic_DNA"/>
</dbReference>
<dbReference type="AlphaFoldDB" id="A0A1F4TN77"/>
<evidence type="ECO:0000313" key="2">
    <source>
        <dbReference type="Proteomes" id="UP000177309"/>
    </source>
</evidence>
<sequence length="113" mass="12900">MKIITQPITISTLNDMAKNMFGNMIKAVVDVERQIMAVDAELHSDEEALLLQDGSKNQDLWGINLYPDLEGDDWIEFDSMINLRPAQNNRTRGVEDSQIREKIVQIVSKLVQK</sequence>
<dbReference type="InterPro" id="IPR043731">
    <property type="entry name" value="DUF5674"/>
</dbReference>
<dbReference type="Pfam" id="PF18924">
    <property type="entry name" value="DUF5674"/>
    <property type="match status" value="1"/>
</dbReference>
<protein>
    <submittedName>
        <fullName evidence="1">Uncharacterized protein</fullName>
    </submittedName>
</protein>